<keyword evidence="3" id="KW-1185">Reference proteome</keyword>
<dbReference type="RefSeq" id="WP_169346224.1">
    <property type="nucleotide sequence ID" value="NZ_JABBJJ010000083.1"/>
</dbReference>
<feature type="non-terminal residue" evidence="2">
    <location>
        <position position="1"/>
    </location>
</feature>
<evidence type="ECO:0000256" key="1">
    <source>
        <dbReference type="SAM" id="MobiDB-lite"/>
    </source>
</evidence>
<evidence type="ECO:0000313" key="2">
    <source>
        <dbReference type="EMBL" id="NMO16937.1"/>
    </source>
</evidence>
<protein>
    <submittedName>
        <fullName evidence="2">Uncharacterized protein</fullName>
    </submittedName>
</protein>
<accession>A0A848LE07</accession>
<dbReference type="AlphaFoldDB" id="A0A848LE07"/>
<evidence type="ECO:0000313" key="3">
    <source>
        <dbReference type="Proteomes" id="UP000518300"/>
    </source>
</evidence>
<gene>
    <name evidence="2" type="ORF">HG543_19030</name>
</gene>
<dbReference type="Proteomes" id="UP000518300">
    <property type="component" value="Unassembled WGS sequence"/>
</dbReference>
<organism evidence="2 3">
    <name type="scientific">Pyxidicoccus fallax</name>
    <dbReference type="NCBI Taxonomy" id="394095"/>
    <lineage>
        <taxon>Bacteria</taxon>
        <taxon>Pseudomonadati</taxon>
        <taxon>Myxococcota</taxon>
        <taxon>Myxococcia</taxon>
        <taxon>Myxococcales</taxon>
        <taxon>Cystobacterineae</taxon>
        <taxon>Myxococcaceae</taxon>
        <taxon>Pyxidicoccus</taxon>
    </lineage>
</organism>
<proteinExistence type="predicted"/>
<comment type="caution">
    <text evidence="2">The sequence shown here is derived from an EMBL/GenBank/DDBJ whole genome shotgun (WGS) entry which is preliminary data.</text>
</comment>
<reference evidence="2 3" key="1">
    <citation type="submission" date="2020-04" db="EMBL/GenBank/DDBJ databases">
        <title>Draft genome of Pyxidicoccus fallax type strain.</title>
        <authorList>
            <person name="Whitworth D.E."/>
        </authorList>
    </citation>
    <scope>NUCLEOTIDE SEQUENCE [LARGE SCALE GENOMIC DNA]</scope>
    <source>
        <strain evidence="2 3">DSM 14698</strain>
    </source>
</reference>
<name>A0A848LE07_9BACT</name>
<dbReference type="EMBL" id="JABBJJ010000083">
    <property type="protein sequence ID" value="NMO16937.1"/>
    <property type="molecule type" value="Genomic_DNA"/>
</dbReference>
<sequence>PHRPPSAAILLLTLVAVLAGGCQGSKDPKDGIRFTCESNGKCSQPGYVCDSDNICRSLDKSAGTRNSYGDRSAPLGPSVSSGGGGQGARAATSMMEPEDESSADRCARRCSERQSDCTVRCGNGTRCRQSCVRSTDACYAQCQDVEDAWETARRRRAPKHCMGADGRPAACSQAEEQEMRAAMSQASKMLCRDRRGRQVLCPEQLEQLEKSKRFMPKD</sequence>
<feature type="region of interest" description="Disordered" evidence="1">
    <location>
        <begin position="65"/>
        <end position="100"/>
    </location>
</feature>